<feature type="transmembrane region" description="Helical" evidence="1">
    <location>
        <begin position="289"/>
        <end position="308"/>
    </location>
</feature>
<proteinExistence type="predicted"/>
<keyword evidence="1" id="KW-0812">Transmembrane</keyword>
<feature type="transmembrane region" description="Helical" evidence="1">
    <location>
        <begin position="189"/>
        <end position="208"/>
    </location>
</feature>
<accession>V2XZV0</accession>
<feature type="transmembrane region" description="Helical" evidence="1">
    <location>
        <begin position="148"/>
        <end position="168"/>
    </location>
</feature>
<feature type="transmembrane region" description="Helical" evidence="1">
    <location>
        <begin position="59"/>
        <end position="85"/>
    </location>
</feature>
<keyword evidence="3" id="KW-1185">Reference proteome</keyword>
<dbReference type="AlphaFoldDB" id="V2XZV0"/>
<feature type="transmembrane region" description="Helical" evidence="1">
    <location>
        <begin position="122"/>
        <end position="142"/>
    </location>
</feature>
<keyword evidence="1" id="KW-1133">Transmembrane helix</keyword>
<dbReference type="KEGG" id="mrr:Moror_136"/>
<feature type="transmembrane region" description="Helical" evidence="1">
    <location>
        <begin position="257"/>
        <end position="282"/>
    </location>
</feature>
<evidence type="ECO:0000256" key="1">
    <source>
        <dbReference type="SAM" id="Phobius"/>
    </source>
</evidence>
<gene>
    <name evidence="2" type="ORF">Moror_136</name>
</gene>
<comment type="caution">
    <text evidence="2">The sequence shown here is derived from an EMBL/GenBank/DDBJ whole genome shotgun (WGS) entry which is preliminary data.</text>
</comment>
<reference evidence="2 3" key="1">
    <citation type="journal article" date="2014" name="BMC Genomics">
        <title>Genome and secretome analysis of the hemibiotrophic fungal pathogen, Moniliophthora roreri, which causes frosty pod rot disease of cacao: mechanisms of the biotrophic and necrotrophic phases.</title>
        <authorList>
            <person name="Meinhardt L.W."/>
            <person name="Costa G.G.L."/>
            <person name="Thomazella D.P.T."/>
            <person name="Teixeira P.J.P.L."/>
            <person name="Carazzolle M.F."/>
            <person name="Schuster S.C."/>
            <person name="Carlson J.E."/>
            <person name="Guiltinan M.J."/>
            <person name="Mieczkowski P."/>
            <person name="Farmer A."/>
            <person name="Ramaraj T."/>
            <person name="Crozier J."/>
            <person name="Davis R.E."/>
            <person name="Shao J."/>
            <person name="Melnick R.L."/>
            <person name="Pereira G.A.G."/>
            <person name="Bailey B.A."/>
        </authorList>
    </citation>
    <scope>NUCLEOTIDE SEQUENCE [LARGE SCALE GENOMIC DNA]</scope>
    <source>
        <strain evidence="2 3">MCA 2997</strain>
    </source>
</reference>
<name>V2XZV0_MONRO</name>
<evidence type="ECO:0000313" key="3">
    <source>
        <dbReference type="Proteomes" id="UP000017559"/>
    </source>
</evidence>
<organism evidence="2 3">
    <name type="scientific">Moniliophthora roreri (strain MCA 2997)</name>
    <name type="common">Cocoa frosty pod rot fungus</name>
    <name type="synonym">Crinipellis roreri</name>
    <dbReference type="NCBI Taxonomy" id="1381753"/>
    <lineage>
        <taxon>Eukaryota</taxon>
        <taxon>Fungi</taxon>
        <taxon>Dikarya</taxon>
        <taxon>Basidiomycota</taxon>
        <taxon>Agaricomycotina</taxon>
        <taxon>Agaricomycetes</taxon>
        <taxon>Agaricomycetidae</taxon>
        <taxon>Agaricales</taxon>
        <taxon>Marasmiineae</taxon>
        <taxon>Marasmiaceae</taxon>
        <taxon>Moniliophthora</taxon>
    </lineage>
</organism>
<keyword evidence="1" id="KW-0472">Membrane</keyword>
<dbReference type="EMBL" id="AWSO01000002">
    <property type="protein sequence ID" value="ESK98386.1"/>
    <property type="molecule type" value="Genomic_DNA"/>
</dbReference>
<dbReference type="HOGENOM" id="CLU_900426_0_0_1"/>
<evidence type="ECO:0000313" key="2">
    <source>
        <dbReference type="EMBL" id="ESK98386.1"/>
    </source>
</evidence>
<dbReference type="OrthoDB" id="3941538at2759"/>
<sequence length="309" mass="34873">MRHYLTTKYDALCTPRASHAADLLSRLLFFVLLASYTLDPPRKPSIYIASSEYIHVREILLILFGASIPWVPLGLPFALTTLAFAFKLPSVPFAGDFSFNVLLVSLFLLIFQFHIPVPPSPIYLFPLESTLPFILLLCHRTLHMFTRVFAFFFPALLISFYLLSLSLADNFLQLQNSGPATPMESRGSFLFFSVVILILIGVSFFALAPVSLPSPVARHGQLWDVYSGPLGTAARVNFVRVLICYAEPYPYPPPFNLVYFTFIWVPQSVLRLLNVTSSIAVFEAFRRTLWRILVGPVFVVVTICTLWLP</sequence>
<dbReference type="Proteomes" id="UP000017559">
    <property type="component" value="Unassembled WGS sequence"/>
</dbReference>
<protein>
    <submittedName>
        <fullName evidence="2">Uncharacterized protein</fullName>
    </submittedName>
</protein>
<feature type="transmembrane region" description="Helical" evidence="1">
    <location>
        <begin position="97"/>
        <end position="115"/>
    </location>
</feature>